<evidence type="ECO:0000259" key="8">
    <source>
        <dbReference type="Pfam" id="PF00673"/>
    </source>
</evidence>
<accession>A0A2H0CVM5</accession>
<dbReference type="PANTHER" id="PTHR11994">
    <property type="entry name" value="60S RIBOSOMAL PROTEIN L11-RELATED"/>
    <property type="match status" value="1"/>
</dbReference>
<dbReference type="Proteomes" id="UP000230638">
    <property type="component" value="Unassembled WGS sequence"/>
</dbReference>
<comment type="function">
    <text evidence="5">This is 1 of the proteins that bind and probably mediate the attachment of the 5S RNA into the large ribosomal subunit, where it forms part of the central protuberance. In the 70S ribosome it contacts protein S13 of the 30S subunit (bridge B1b), connecting the 2 subunits; this bridge is implicated in subunit movement. Contacts the P site tRNA; the 5S rRNA and some of its associated proteins might help stabilize positioning of ribosome-bound tRNAs.</text>
</comment>
<dbReference type="GO" id="GO:1990904">
    <property type="term" value="C:ribonucleoprotein complex"/>
    <property type="evidence" value="ECO:0007669"/>
    <property type="project" value="UniProtKB-KW"/>
</dbReference>
<keyword evidence="2 5" id="KW-0689">Ribosomal protein</keyword>
<keyword evidence="5" id="KW-0820">tRNA-binding</keyword>
<dbReference type="InterPro" id="IPR031309">
    <property type="entry name" value="Ribosomal_uL5_C"/>
</dbReference>
<evidence type="ECO:0000259" key="7">
    <source>
        <dbReference type="Pfam" id="PF00281"/>
    </source>
</evidence>
<dbReference type="InterPro" id="IPR002132">
    <property type="entry name" value="Ribosomal_uL5"/>
</dbReference>
<evidence type="ECO:0000256" key="2">
    <source>
        <dbReference type="ARBA" id="ARBA00022980"/>
    </source>
</evidence>
<organism evidence="9 10">
    <name type="scientific">Candidatus Lloydbacteria bacterium CG22_combo_CG10-13_8_21_14_all_47_15</name>
    <dbReference type="NCBI Taxonomy" id="1974635"/>
    <lineage>
        <taxon>Bacteria</taxon>
        <taxon>Candidatus Lloydiibacteriota</taxon>
    </lineage>
</organism>
<evidence type="ECO:0000313" key="9">
    <source>
        <dbReference type="EMBL" id="PIP73801.1"/>
    </source>
</evidence>
<dbReference type="GO" id="GO:0005840">
    <property type="term" value="C:ribosome"/>
    <property type="evidence" value="ECO:0007669"/>
    <property type="project" value="UniProtKB-KW"/>
</dbReference>
<comment type="similarity">
    <text evidence="1 5 6">Belongs to the universal ribosomal protein uL5 family.</text>
</comment>
<evidence type="ECO:0000256" key="5">
    <source>
        <dbReference type="HAMAP-Rule" id="MF_01333"/>
    </source>
</evidence>
<dbReference type="GO" id="GO:0006412">
    <property type="term" value="P:translation"/>
    <property type="evidence" value="ECO:0007669"/>
    <property type="project" value="UniProtKB-UniRule"/>
</dbReference>
<dbReference type="NCBIfam" id="NF000585">
    <property type="entry name" value="PRK00010.1"/>
    <property type="match status" value="1"/>
</dbReference>
<dbReference type="AlphaFoldDB" id="A0A2H0CVM5"/>
<dbReference type="GO" id="GO:0000049">
    <property type="term" value="F:tRNA binding"/>
    <property type="evidence" value="ECO:0007669"/>
    <property type="project" value="UniProtKB-UniRule"/>
</dbReference>
<dbReference type="HAMAP" id="MF_01333_B">
    <property type="entry name" value="Ribosomal_uL5_B"/>
    <property type="match status" value="1"/>
</dbReference>
<sequence>MESTKEKQKTVYDELKGEFGYTNRMATPKIVKVVVSTGTGRRMRTDREWNELVADRLAKITGQKPAPRGAKKSIANFKVRQGEVIGESVTLRGERMYAFLDKLFGIAIPRMRDFRGLPVMSVDEMGNFTTGIREHTIFPETADEDLRDVFGMSVTIVTTAKNKAEAIAFLKHIGVPFKK</sequence>
<evidence type="ECO:0000256" key="6">
    <source>
        <dbReference type="RuleBase" id="RU003930"/>
    </source>
</evidence>
<feature type="domain" description="Large ribosomal subunit protein uL5 N-terminal" evidence="7">
    <location>
        <begin position="23"/>
        <end position="80"/>
    </location>
</feature>
<evidence type="ECO:0000313" key="10">
    <source>
        <dbReference type="Proteomes" id="UP000230638"/>
    </source>
</evidence>
<dbReference type="Pfam" id="PF00673">
    <property type="entry name" value="Ribosomal_L5_C"/>
    <property type="match status" value="1"/>
</dbReference>
<feature type="domain" description="Large ribosomal subunit protein uL5 C-terminal" evidence="8">
    <location>
        <begin position="85"/>
        <end position="177"/>
    </location>
</feature>
<dbReference type="InterPro" id="IPR031310">
    <property type="entry name" value="Ribosomal_uL5_N"/>
</dbReference>
<evidence type="ECO:0000256" key="1">
    <source>
        <dbReference type="ARBA" id="ARBA00008553"/>
    </source>
</evidence>
<gene>
    <name evidence="5" type="primary">rplE</name>
    <name evidence="9" type="ORF">COW88_00785</name>
</gene>
<dbReference type="EMBL" id="PCTL01000006">
    <property type="protein sequence ID" value="PIP73801.1"/>
    <property type="molecule type" value="Genomic_DNA"/>
</dbReference>
<evidence type="ECO:0000256" key="3">
    <source>
        <dbReference type="ARBA" id="ARBA00023274"/>
    </source>
</evidence>
<comment type="caution">
    <text evidence="9">The sequence shown here is derived from an EMBL/GenBank/DDBJ whole genome shotgun (WGS) entry which is preliminary data.</text>
</comment>
<keyword evidence="5" id="KW-0699">rRNA-binding</keyword>
<name>A0A2H0CVM5_9BACT</name>
<dbReference type="FunFam" id="3.30.1440.10:FF:000001">
    <property type="entry name" value="50S ribosomal protein L5"/>
    <property type="match status" value="1"/>
</dbReference>
<dbReference type="Pfam" id="PF00281">
    <property type="entry name" value="Ribosomal_L5"/>
    <property type="match status" value="1"/>
</dbReference>
<dbReference type="InterPro" id="IPR022803">
    <property type="entry name" value="Ribosomal_uL5_dom_sf"/>
</dbReference>
<dbReference type="SUPFAM" id="SSF55282">
    <property type="entry name" value="RL5-like"/>
    <property type="match status" value="1"/>
</dbReference>
<dbReference type="InterPro" id="IPR020930">
    <property type="entry name" value="Ribosomal_uL5_bac-type"/>
</dbReference>
<reference evidence="9 10" key="1">
    <citation type="submission" date="2017-09" db="EMBL/GenBank/DDBJ databases">
        <title>Depth-based differentiation of microbial function through sediment-hosted aquifers and enrichment of novel symbionts in the deep terrestrial subsurface.</title>
        <authorList>
            <person name="Probst A.J."/>
            <person name="Ladd B."/>
            <person name="Jarett J.K."/>
            <person name="Geller-Mcgrath D.E."/>
            <person name="Sieber C.M."/>
            <person name="Emerson J.B."/>
            <person name="Anantharaman K."/>
            <person name="Thomas B.C."/>
            <person name="Malmstrom R."/>
            <person name="Stieglmeier M."/>
            <person name="Klingl A."/>
            <person name="Woyke T."/>
            <person name="Ryan C.M."/>
            <person name="Banfield J.F."/>
        </authorList>
    </citation>
    <scope>NUCLEOTIDE SEQUENCE [LARGE SCALE GENOMIC DNA]</scope>
    <source>
        <strain evidence="9">CG22_combo_CG10-13_8_21_14_all_47_15</strain>
    </source>
</reference>
<dbReference type="GO" id="GO:0019843">
    <property type="term" value="F:rRNA binding"/>
    <property type="evidence" value="ECO:0007669"/>
    <property type="project" value="UniProtKB-UniRule"/>
</dbReference>
<proteinExistence type="inferred from homology"/>
<comment type="subunit">
    <text evidence="5">Part of the 50S ribosomal subunit; part of the 5S rRNA/L5/L18/L25 subcomplex. Contacts the 5S rRNA and the P site tRNA. Forms a bridge to the 30S subunit in the 70S ribosome.</text>
</comment>
<dbReference type="PIRSF" id="PIRSF002161">
    <property type="entry name" value="Ribosomal_L5"/>
    <property type="match status" value="1"/>
</dbReference>
<dbReference type="GO" id="GO:0003735">
    <property type="term" value="F:structural constituent of ribosome"/>
    <property type="evidence" value="ECO:0007669"/>
    <property type="project" value="InterPro"/>
</dbReference>
<evidence type="ECO:0000256" key="4">
    <source>
        <dbReference type="ARBA" id="ARBA00035245"/>
    </source>
</evidence>
<keyword evidence="3 5" id="KW-0687">Ribonucleoprotein</keyword>
<dbReference type="Gene3D" id="3.30.1440.10">
    <property type="match status" value="1"/>
</dbReference>
<protein>
    <recommendedName>
        <fullName evidence="4 5">Large ribosomal subunit protein uL5</fullName>
    </recommendedName>
</protein>
<keyword evidence="5" id="KW-0694">RNA-binding</keyword>